<keyword evidence="12" id="KW-1185">Reference proteome</keyword>
<dbReference type="InterPro" id="IPR001650">
    <property type="entry name" value="Helicase_C-like"/>
</dbReference>
<evidence type="ECO:0000256" key="4">
    <source>
        <dbReference type="ARBA" id="ARBA00022840"/>
    </source>
</evidence>
<proteinExistence type="inferred from homology"/>
<dbReference type="InterPro" id="IPR011545">
    <property type="entry name" value="DEAD/DEAH_box_helicase_dom"/>
</dbReference>
<evidence type="ECO:0000256" key="7">
    <source>
        <dbReference type="SAM" id="MobiDB-lite"/>
    </source>
</evidence>
<evidence type="ECO:0000256" key="6">
    <source>
        <dbReference type="ARBA" id="ARBA00049390"/>
    </source>
</evidence>
<dbReference type="InterPro" id="IPR021673">
    <property type="entry name" value="RLR_CTR"/>
</dbReference>
<dbReference type="InterPro" id="IPR051363">
    <property type="entry name" value="RLR_Helicase"/>
</dbReference>
<dbReference type="GO" id="GO:0005737">
    <property type="term" value="C:cytoplasm"/>
    <property type="evidence" value="ECO:0007669"/>
    <property type="project" value="TreeGrafter"/>
</dbReference>
<evidence type="ECO:0008006" key="13">
    <source>
        <dbReference type="Google" id="ProtNLM"/>
    </source>
</evidence>
<dbReference type="EMBL" id="GL380107">
    <property type="protein sequence ID" value="EGT46817.1"/>
    <property type="molecule type" value="Genomic_DNA"/>
</dbReference>
<evidence type="ECO:0000256" key="5">
    <source>
        <dbReference type="ARBA" id="ARBA00022859"/>
    </source>
</evidence>
<dbReference type="InParanoid" id="G0P740"/>
<feature type="compositionally biased region" description="Acidic residues" evidence="7">
    <location>
        <begin position="990"/>
        <end position="1002"/>
    </location>
</feature>
<evidence type="ECO:0000313" key="12">
    <source>
        <dbReference type="Proteomes" id="UP000008068"/>
    </source>
</evidence>
<dbReference type="InterPro" id="IPR014001">
    <property type="entry name" value="Helicase_ATP-bd"/>
</dbReference>
<keyword evidence="5" id="KW-0391">Immunity</keyword>
<keyword evidence="4" id="KW-0067">ATP-binding</keyword>
<dbReference type="PROSITE" id="PS51194">
    <property type="entry name" value="HELICASE_CTER"/>
    <property type="match status" value="1"/>
</dbReference>
<dbReference type="CDD" id="cd15804">
    <property type="entry name" value="RLR_C"/>
    <property type="match status" value="1"/>
</dbReference>
<evidence type="ECO:0000256" key="3">
    <source>
        <dbReference type="ARBA" id="ARBA00022741"/>
    </source>
</evidence>
<dbReference type="PROSITE" id="PS51789">
    <property type="entry name" value="RLR_CTR"/>
    <property type="match status" value="1"/>
</dbReference>
<dbReference type="InterPro" id="IPR027417">
    <property type="entry name" value="P-loop_NTPase"/>
</dbReference>
<evidence type="ECO:0000256" key="1">
    <source>
        <dbReference type="ARBA" id="ARBA00006866"/>
    </source>
</evidence>
<feature type="compositionally biased region" description="Basic and acidic residues" evidence="7">
    <location>
        <begin position="975"/>
        <end position="989"/>
    </location>
</feature>
<name>G0P740_CAEBE</name>
<comment type="catalytic activity">
    <reaction evidence="6">
        <text>ATP + H2O = ADP + phosphate + H(+)</text>
        <dbReference type="Rhea" id="RHEA:13065"/>
        <dbReference type="ChEBI" id="CHEBI:15377"/>
        <dbReference type="ChEBI" id="CHEBI:15378"/>
        <dbReference type="ChEBI" id="CHEBI:30616"/>
        <dbReference type="ChEBI" id="CHEBI:43474"/>
        <dbReference type="ChEBI" id="CHEBI:456216"/>
        <dbReference type="EC" id="3.6.4.13"/>
    </reaction>
    <physiologicalReaction direction="left-to-right" evidence="6">
        <dbReference type="Rhea" id="RHEA:13066"/>
    </physiologicalReaction>
</comment>
<evidence type="ECO:0000259" key="8">
    <source>
        <dbReference type="PROSITE" id="PS51192"/>
    </source>
</evidence>
<dbReference type="InterPro" id="IPR038557">
    <property type="entry name" value="RLR_C_sf"/>
</dbReference>
<feature type="region of interest" description="Disordered" evidence="7">
    <location>
        <begin position="975"/>
        <end position="1015"/>
    </location>
</feature>
<dbReference type="GO" id="GO:0003724">
    <property type="term" value="F:RNA helicase activity"/>
    <property type="evidence" value="ECO:0007669"/>
    <property type="project" value="UniProtKB-EC"/>
</dbReference>
<evidence type="ECO:0000313" key="11">
    <source>
        <dbReference type="EMBL" id="EGT46817.1"/>
    </source>
</evidence>
<dbReference type="GO" id="GO:0003676">
    <property type="term" value="F:nucleic acid binding"/>
    <property type="evidence" value="ECO:0007669"/>
    <property type="project" value="InterPro"/>
</dbReference>
<dbReference type="GO" id="GO:0005524">
    <property type="term" value="F:ATP binding"/>
    <property type="evidence" value="ECO:0007669"/>
    <property type="project" value="UniProtKB-KW"/>
</dbReference>
<dbReference type="PANTHER" id="PTHR14074:SF16">
    <property type="entry name" value="ANTIVIRAL INNATE IMMUNE RESPONSE RECEPTOR RIG-I"/>
    <property type="match status" value="1"/>
</dbReference>
<dbReference type="Pfam" id="PF00270">
    <property type="entry name" value="DEAD"/>
    <property type="match status" value="1"/>
</dbReference>
<dbReference type="HOGENOM" id="CLU_297035_0_0_1"/>
<dbReference type="Gene3D" id="2.170.150.30">
    <property type="entry name" value="RIG-I-like receptor, C-terminal regulatory domain"/>
    <property type="match status" value="1"/>
</dbReference>
<dbReference type="AlphaFoldDB" id="G0P740"/>
<dbReference type="eggNOG" id="KOG0354">
    <property type="taxonomic scope" value="Eukaryota"/>
</dbReference>
<evidence type="ECO:0000259" key="10">
    <source>
        <dbReference type="PROSITE" id="PS51789"/>
    </source>
</evidence>
<keyword evidence="3" id="KW-0547">Nucleotide-binding</keyword>
<dbReference type="PANTHER" id="PTHR14074">
    <property type="entry name" value="HELICASE WITH DEATH DOMAIN-RELATED"/>
    <property type="match status" value="1"/>
</dbReference>
<feature type="domain" description="Helicase C-terminal" evidence="9">
    <location>
        <begin position="605"/>
        <end position="786"/>
    </location>
</feature>
<feature type="domain" description="Helicase ATP-binding" evidence="8">
    <location>
        <begin position="241"/>
        <end position="420"/>
    </location>
</feature>
<evidence type="ECO:0000256" key="2">
    <source>
        <dbReference type="ARBA" id="ARBA00022588"/>
    </source>
</evidence>
<organism evidence="12">
    <name type="scientific">Caenorhabditis brenneri</name>
    <name type="common">Nematode worm</name>
    <dbReference type="NCBI Taxonomy" id="135651"/>
    <lineage>
        <taxon>Eukaryota</taxon>
        <taxon>Metazoa</taxon>
        <taxon>Ecdysozoa</taxon>
        <taxon>Nematoda</taxon>
        <taxon>Chromadorea</taxon>
        <taxon>Rhabditida</taxon>
        <taxon>Rhabditina</taxon>
        <taxon>Rhabditomorpha</taxon>
        <taxon>Rhabditoidea</taxon>
        <taxon>Rhabditidae</taxon>
        <taxon>Peloderinae</taxon>
        <taxon>Caenorhabditis</taxon>
    </lineage>
</organism>
<dbReference type="Gene3D" id="1.20.1320.30">
    <property type="match status" value="1"/>
</dbReference>
<dbReference type="FunCoup" id="G0P740">
    <property type="interactions" value="76"/>
</dbReference>
<dbReference type="SUPFAM" id="SSF52540">
    <property type="entry name" value="P-loop containing nucleoside triphosphate hydrolases"/>
    <property type="match status" value="1"/>
</dbReference>
<dbReference type="PROSITE" id="PS51192">
    <property type="entry name" value="HELICASE_ATP_BIND_1"/>
    <property type="match status" value="1"/>
</dbReference>
<dbReference type="GO" id="GO:0045087">
    <property type="term" value="P:innate immune response"/>
    <property type="evidence" value="ECO:0007669"/>
    <property type="project" value="UniProtKB-KW"/>
</dbReference>
<dbReference type="Pfam" id="PF11648">
    <property type="entry name" value="RIG-I_C-RD"/>
    <property type="match status" value="1"/>
</dbReference>
<keyword evidence="2" id="KW-0399">Innate immunity</keyword>
<feature type="domain" description="RLR CTR" evidence="10">
    <location>
        <begin position="802"/>
        <end position="932"/>
    </location>
</feature>
<dbReference type="SMART" id="SM00382">
    <property type="entry name" value="AAA"/>
    <property type="match status" value="1"/>
</dbReference>
<dbReference type="Proteomes" id="UP000008068">
    <property type="component" value="Unassembled WGS sequence"/>
</dbReference>
<accession>G0P740</accession>
<reference evidence="12" key="1">
    <citation type="submission" date="2011-07" db="EMBL/GenBank/DDBJ databases">
        <authorList>
            <consortium name="Caenorhabditis brenneri Sequencing and Analysis Consortium"/>
            <person name="Wilson R.K."/>
        </authorList>
    </citation>
    <scope>NUCLEOTIDE SEQUENCE [LARGE SCALE GENOMIC DNA]</scope>
    <source>
        <strain evidence="12">PB2801</strain>
    </source>
</reference>
<dbReference type="SMART" id="SM00487">
    <property type="entry name" value="DEXDc"/>
    <property type="match status" value="1"/>
</dbReference>
<dbReference type="OrthoDB" id="416741at2759"/>
<dbReference type="InterPro" id="IPR003593">
    <property type="entry name" value="AAA+_ATPase"/>
</dbReference>
<dbReference type="STRING" id="135651.G0P740"/>
<dbReference type="SMART" id="SM00490">
    <property type="entry name" value="HELICc"/>
    <property type="match status" value="1"/>
</dbReference>
<protein>
    <recommendedName>
        <fullName evidence="13">RNA helicase</fullName>
    </recommendedName>
</protein>
<evidence type="ECO:0000259" key="9">
    <source>
        <dbReference type="PROSITE" id="PS51194"/>
    </source>
</evidence>
<comment type="similarity">
    <text evidence="1">Belongs to the helicase family. RLR subfamily.</text>
</comment>
<gene>
    <name evidence="11" type="ORF">CAEBREN_28255</name>
</gene>
<dbReference type="Pfam" id="PF00271">
    <property type="entry name" value="Helicase_C"/>
    <property type="match status" value="1"/>
</dbReference>
<sequence>MKKIKASLPDSRQVYGTAHWKDLPKDWMTTDTYKKKFYDEGELERDPYGMQRLDRVAGSARGMLIMKHLESDHLVRKEYEVLKKEVSDPENLCQTELVRNLLDEGPLWELKMEEGEEVIRRADKWNVHKTLVIFFYITGFRAKSEKEQEEWFYCLLDAMKNDPTNRAALHFLNKNYAEELDERQKERNRRRLQEFKGLKVDEQSVGSTIVKNIRPQKNETPYNPDADETNLVLRVYQEELVQPALEGKNCVIVGPTGCGKTEVAIYAALNHLRERQAAGQTGRVAMLVPKIPLVTQQKERFLQYCRGSFTVNGFFGSEKSDSGEGRKDDVIESHIVVMTPQILINMLQSVRANERLYVADFSMMIFDEVHKATGNHPYVIINQIVQEWEYDKPQIIGLTASLNVSSTAQKDLSQMLFSIHTMLALLNAPYLSTIKLQASIDELNKHVSKPDDSVEVCQPTATALRNYIETYLGTAHIKLCHELESLSKLRHNCFPSNSYRRFKKLSPKFYEIYESNLQNINQDLKKLNTAEKTIAVTWMKYIRLYVEARGMVDLMPARLVFEFMEARIRELDKGHKLGDQFSDFFKKYSGLEANAKSDEPMIVTKLKDTLITQFKVTPDSRVIIFVTQRATAQRISDFLNKSHIMDQFRDPDDDGYDEMVGFVLGTNNQGGAVQQSQQEQQKVLSRFNNGKMKVIVATSVVEEGLDVTSCNLIIKYNCSSGSAIQLVQRRGRARAKNSRSVLLAVNTKVNEDENNALISEKFMRMCVKKIEEAGPKQLEIDVAAAAKKIAIERKNELTAQLELRERFANSLYKLNCVGCSTTFCMSSDIKKVYSNYMAFDPAAWQFFTVESKKKKPNSYLSEDTQPLSILKCAKCVTTVIGKAYKMRGVYLPQIDVKSVFFVEENSSESKTAKKWSSVEQELFYVGEATQDNFENMLNALSNSECNMDKKRLLDLDSKQHIRDIELKKYRIRNEEQEKAKAERMKKAEQEGVEFEEGEEPEPEREGATAFSEDES</sequence>
<dbReference type="Gene3D" id="3.40.50.300">
    <property type="entry name" value="P-loop containing nucleotide triphosphate hydrolases"/>
    <property type="match status" value="2"/>
</dbReference>